<keyword evidence="4" id="KW-1185">Reference proteome</keyword>
<accession>A0ABV1N3Y5</accession>
<sequence>MPDSRDPRNNAAWRAAQQWQQRARQTRAGSPLGGLKLLLIWLLFGTMMIIAMVLGLFFLLVGWAMMPFLRHRMRKRMEQMRADQAEDVGGGVHYSETVYRETGYRETRSRQSRRGDSRTHEQQVLEGDYEVRDDERSDRS</sequence>
<proteinExistence type="predicted"/>
<evidence type="ECO:0000313" key="3">
    <source>
        <dbReference type="EMBL" id="MEQ6888405.1"/>
    </source>
</evidence>
<dbReference type="EMBL" id="JBEGCI010000005">
    <property type="protein sequence ID" value="MEQ6888405.1"/>
    <property type="molecule type" value="Genomic_DNA"/>
</dbReference>
<feature type="compositionally biased region" description="Basic and acidic residues" evidence="1">
    <location>
        <begin position="98"/>
        <end position="140"/>
    </location>
</feature>
<organism evidence="3 4">
    <name type="scientific">Halomonas pelophila</name>
    <dbReference type="NCBI Taxonomy" id="3151122"/>
    <lineage>
        <taxon>Bacteria</taxon>
        <taxon>Pseudomonadati</taxon>
        <taxon>Pseudomonadota</taxon>
        <taxon>Gammaproteobacteria</taxon>
        <taxon>Oceanospirillales</taxon>
        <taxon>Halomonadaceae</taxon>
        <taxon>Halomonas</taxon>
    </lineage>
</organism>
<keyword evidence="2" id="KW-0812">Transmembrane</keyword>
<evidence type="ECO:0000313" key="4">
    <source>
        <dbReference type="Proteomes" id="UP001472978"/>
    </source>
</evidence>
<gene>
    <name evidence="3" type="ORF">ABE957_06945</name>
</gene>
<reference evidence="3 4" key="1">
    <citation type="submission" date="2024-05" db="EMBL/GenBank/DDBJ databases">
        <title>Halomonas sp. CS7 16S ribosomal RNA gene Genome sequencing and assembly.</title>
        <authorList>
            <person name="Yook S."/>
        </authorList>
    </citation>
    <scope>NUCLEOTIDE SEQUENCE [LARGE SCALE GENOMIC DNA]</scope>
    <source>
        <strain evidence="3 4">CS7</strain>
    </source>
</reference>
<name>A0ABV1N3Y5_9GAMM</name>
<dbReference type="Proteomes" id="UP001472978">
    <property type="component" value="Unassembled WGS sequence"/>
</dbReference>
<feature type="transmembrane region" description="Helical" evidence="2">
    <location>
        <begin position="38"/>
        <end position="66"/>
    </location>
</feature>
<evidence type="ECO:0008006" key="5">
    <source>
        <dbReference type="Google" id="ProtNLM"/>
    </source>
</evidence>
<dbReference type="RefSeq" id="WP_349757942.1">
    <property type="nucleotide sequence ID" value="NZ_JBEGCI010000005.1"/>
</dbReference>
<evidence type="ECO:0000256" key="2">
    <source>
        <dbReference type="SAM" id="Phobius"/>
    </source>
</evidence>
<keyword evidence="2" id="KW-1133">Transmembrane helix</keyword>
<protein>
    <recommendedName>
        <fullName evidence="5">DUF3742 family protein</fullName>
    </recommendedName>
</protein>
<feature type="region of interest" description="Disordered" evidence="1">
    <location>
        <begin position="93"/>
        <end position="140"/>
    </location>
</feature>
<keyword evidence="2" id="KW-0472">Membrane</keyword>
<comment type="caution">
    <text evidence="3">The sequence shown here is derived from an EMBL/GenBank/DDBJ whole genome shotgun (WGS) entry which is preliminary data.</text>
</comment>
<evidence type="ECO:0000256" key="1">
    <source>
        <dbReference type="SAM" id="MobiDB-lite"/>
    </source>
</evidence>